<organism evidence="4 5">
    <name type="scientific">Phrynocephalus forsythii</name>
    <dbReference type="NCBI Taxonomy" id="171643"/>
    <lineage>
        <taxon>Eukaryota</taxon>
        <taxon>Metazoa</taxon>
        <taxon>Chordata</taxon>
        <taxon>Craniata</taxon>
        <taxon>Vertebrata</taxon>
        <taxon>Euteleostomi</taxon>
        <taxon>Lepidosauria</taxon>
        <taxon>Squamata</taxon>
        <taxon>Bifurcata</taxon>
        <taxon>Unidentata</taxon>
        <taxon>Episquamata</taxon>
        <taxon>Toxicofera</taxon>
        <taxon>Iguania</taxon>
        <taxon>Acrodonta</taxon>
        <taxon>Agamidae</taxon>
        <taxon>Agaminae</taxon>
        <taxon>Phrynocephalus</taxon>
    </lineage>
</organism>
<dbReference type="GO" id="GO:0071013">
    <property type="term" value="C:catalytic step 2 spliceosome"/>
    <property type="evidence" value="ECO:0007669"/>
    <property type="project" value="TreeGrafter"/>
</dbReference>
<sequence>MLESRAIHILTSLAERGPYVPYTGQVSSMNILKARKTYEHLLQDCLSERSGSNQDHNGNSSHLVGLVGCYTLFQYLTLGIDSAVSIYRHIFEKLGEKLGDQGDDTLLEPIMLMHASLLQYHMKKSVYPLNPLRQALLEALKRYPSNQYLWRAYIRIQSKSHHASKTRRFFDSVTRTTKLLEPWLFAIQAEQMRKKLVESVQRGATGDVYSTIPETGLTNRIKALFEHAIETENGAHCPLLWRLYIYFMVSLGNKEKSKGMFYRALQNCPWAKVLYMDAIEYFPDELQEILDLMAEKELRVRLPIEELELLLED</sequence>
<evidence type="ECO:0008006" key="6">
    <source>
        <dbReference type="Google" id="ProtNLM"/>
    </source>
</evidence>
<comment type="caution">
    <text evidence="4">The sequence shown here is derived from an EMBL/GenBank/DDBJ whole genome shotgun (WGS) entry which is preliminary data.</text>
</comment>
<protein>
    <recommendedName>
        <fullName evidence="6">Protein NRDE2 homolog</fullName>
    </recommendedName>
</protein>
<reference evidence="4" key="1">
    <citation type="journal article" date="2023" name="DNA Res.">
        <title>Chromosome-level genome assembly of Phrynocephalus forsythii using third-generation DNA sequencing and Hi-C analysis.</title>
        <authorList>
            <person name="Qi Y."/>
            <person name="Zhao W."/>
            <person name="Zhao Y."/>
            <person name="Niu C."/>
            <person name="Cao S."/>
            <person name="Zhang Y."/>
        </authorList>
    </citation>
    <scope>NUCLEOTIDE SEQUENCE</scope>
    <source>
        <tissue evidence="4">Muscle</tissue>
    </source>
</reference>
<gene>
    <name evidence="4" type="ORF">JRQ81_001050</name>
</gene>
<dbReference type="PANTHER" id="PTHR13471:SF0">
    <property type="entry name" value="NUCLEAR EXOSOME REGULATOR NRDE2"/>
    <property type="match status" value="1"/>
</dbReference>
<evidence type="ECO:0000313" key="5">
    <source>
        <dbReference type="Proteomes" id="UP001142489"/>
    </source>
</evidence>
<proteinExistence type="inferred from homology"/>
<keyword evidence="5" id="KW-1185">Reference proteome</keyword>
<dbReference type="InterPro" id="IPR011990">
    <property type="entry name" value="TPR-like_helical_dom_sf"/>
</dbReference>
<evidence type="ECO:0000256" key="1">
    <source>
        <dbReference type="ARBA" id="ARBA00004123"/>
    </source>
</evidence>
<evidence type="ECO:0000256" key="2">
    <source>
        <dbReference type="ARBA" id="ARBA00009265"/>
    </source>
</evidence>
<dbReference type="PANTHER" id="PTHR13471">
    <property type="entry name" value="TETRATRICOPEPTIDE-LIKE HELICAL"/>
    <property type="match status" value="1"/>
</dbReference>
<comment type="subcellular location">
    <subcellularLocation>
        <location evidence="1">Nucleus</location>
    </subcellularLocation>
</comment>
<dbReference type="GO" id="GO:1902369">
    <property type="term" value="P:negative regulation of RNA catabolic process"/>
    <property type="evidence" value="ECO:0007669"/>
    <property type="project" value="TreeGrafter"/>
</dbReference>
<dbReference type="Proteomes" id="UP001142489">
    <property type="component" value="Unassembled WGS sequence"/>
</dbReference>
<dbReference type="InterPro" id="IPR013633">
    <property type="entry name" value="NRDE-2"/>
</dbReference>
<dbReference type="EMBL" id="JAPFRF010000001">
    <property type="protein sequence ID" value="KAJ7345100.1"/>
    <property type="molecule type" value="Genomic_DNA"/>
</dbReference>
<accession>A0A9Q0Y6G1</accession>
<comment type="similarity">
    <text evidence="2">Belongs to the NRDE2 family.</text>
</comment>
<dbReference type="AlphaFoldDB" id="A0A9Q0Y6G1"/>
<dbReference type="OrthoDB" id="297219at2759"/>
<keyword evidence="3" id="KW-0539">Nucleus</keyword>
<dbReference type="GO" id="GO:0031048">
    <property type="term" value="P:regulatory ncRNA-mediated heterochromatin formation"/>
    <property type="evidence" value="ECO:0007669"/>
    <property type="project" value="TreeGrafter"/>
</dbReference>
<dbReference type="Gene3D" id="1.25.40.10">
    <property type="entry name" value="Tetratricopeptide repeat domain"/>
    <property type="match status" value="2"/>
</dbReference>
<evidence type="ECO:0000256" key="3">
    <source>
        <dbReference type="ARBA" id="ARBA00023242"/>
    </source>
</evidence>
<name>A0A9Q0Y6G1_9SAUR</name>
<evidence type="ECO:0000313" key="4">
    <source>
        <dbReference type="EMBL" id="KAJ7345100.1"/>
    </source>
</evidence>